<dbReference type="KEGG" id="ble:BleG1_0286"/>
<name>A0A060LYL4_9BACI</name>
<evidence type="ECO:0000256" key="6">
    <source>
        <dbReference type="ARBA" id="ARBA00023277"/>
    </source>
</evidence>
<accession>A0A060LYL4</accession>
<dbReference type="GO" id="GO:0005524">
    <property type="term" value="F:ATP binding"/>
    <property type="evidence" value="ECO:0007669"/>
    <property type="project" value="UniProtKB-KW"/>
</dbReference>
<evidence type="ECO:0000256" key="2">
    <source>
        <dbReference type="ARBA" id="ARBA00022679"/>
    </source>
</evidence>
<dbReference type="RefSeq" id="WP_038476304.1">
    <property type="nucleotide sequence ID" value="NZ_CP003923.1"/>
</dbReference>
<protein>
    <recommendedName>
        <fullName evidence="11">Four-carbon acid sugar kinase family protein</fullName>
    </recommendedName>
</protein>
<gene>
    <name evidence="9" type="ORF">BleG1_0286</name>
</gene>
<evidence type="ECO:0000256" key="4">
    <source>
        <dbReference type="ARBA" id="ARBA00022777"/>
    </source>
</evidence>
<keyword evidence="4" id="KW-0418">Kinase</keyword>
<dbReference type="HOGENOM" id="CLU_029424_0_1_9"/>
<evidence type="ECO:0000256" key="5">
    <source>
        <dbReference type="ARBA" id="ARBA00022840"/>
    </source>
</evidence>
<dbReference type="InterPro" id="IPR042213">
    <property type="entry name" value="NBD_C_sf"/>
</dbReference>
<dbReference type="AlphaFoldDB" id="A0A060LYL4"/>
<evidence type="ECO:0000259" key="8">
    <source>
        <dbReference type="Pfam" id="PF17042"/>
    </source>
</evidence>
<dbReference type="Pfam" id="PF07005">
    <property type="entry name" value="SBD_N"/>
    <property type="match status" value="1"/>
</dbReference>
<sequence length="429" mass="47669">MNLAIIADDLTGANDSGVQLAKYGLKTSVFFKEDKRYLGDNDAVVFDTDSRAIRADKAEDMVSSVTRFLLKQGVTNIYKKIDSTMRGNIGAELLGFQREYQQDFIFIAPGYPTNGRTVIEGYHYLNGRKLGETEIANDPVTPVVESHLPTLIGDQLDTKVGLVTVSELRDTSLFHDKLNQLKEDQIVYVVIDSEIDEDLKLLLKEMKRTPFKIGLVGSAGLANHLPEHYGLEKTENTLEIPNRKKSVLTVVGSVNVQSRKQLKQLLNNKSVEAIEVASHKAVSDDETRRAEVERVYCTAKKLAFEGHDVVLYSAGEKNDIEHARRVGNLNGYTYSETSSEIVHMMGEISARLLRAKLFQGVVMTGGDTAKKICEHWRVTGFQLYDELEVGVPISTFIGVKGLFAITKAGGFGQEDVLIHSIEKLKGEKK</sequence>
<feature type="domain" description="Four-carbon acid sugar kinase N-terminal" evidence="7">
    <location>
        <begin position="3"/>
        <end position="225"/>
    </location>
</feature>
<dbReference type="OrthoDB" id="9778478at2"/>
<keyword evidence="5" id="KW-0067">ATP-binding</keyword>
<organism evidence="9 10">
    <name type="scientific">Shouchella lehensis G1</name>
    <dbReference type="NCBI Taxonomy" id="1246626"/>
    <lineage>
        <taxon>Bacteria</taxon>
        <taxon>Bacillati</taxon>
        <taxon>Bacillota</taxon>
        <taxon>Bacilli</taxon>
        <taxon>Bacillales</taxon>
        <taxon>Bacillaceae</taxon>
        <taxon>Shouchella</taxon>
    </lineage>
</organism>
<dbReference type="InterPro" id="IPR031475">
    <property type="entry name" value="NBD_C"/>
</dbReference>
<keyword evidence="10" id="KW-1185">Reference proteome</keyword>
<dbReference type="STRING" id="1246626.BleG1_0286"/>
<evidence type="ECO:0000256" key="1">
    <source>
        <dbReference type="ARBA" id="ARBA00005715"/>
    </source>
</evidence>
<keyword evidence="3" id="KW-0547">Nucleotide-binding</keyword>
<evidence type="ECO:0008006" key="11">
    <source>
        <dbReference type="Google" id="ProtNLM"/>
    </source>
</evidence>
<dbReference type="Gene3D" id="3.40.50.10840">
    <property type="entry name" value="Putative sugar-binding, N-terminal domain"/>
    <property type="match status" value="1"/>
</dbReference>
<dbReference type="SUPFAM" id="SSF142764">
    <property type="entry name" value="YgbK-like"/>
    <property type="match status" value="1"/>
</dbReference>
<reference evidence="9 10" key="1">
    <citation type="journal article" date="2014" name="Gene">
        <title>A comparative genomic analysis of the alkalitolerant soil bacterium Bacillus lehensis G1.</title>
        <authorList>
            <person name="Noor Y.M."/>
            <person name="Samsulrizal N.H."/>
            <person name="Jema'on N.A."/>
            <person name="Low K.O."/>
            <person name="Ramli A.N."/>
            <person name="Alias N.I."/>
            <person name="Damis S.I."/>
            <person name="Fuzi S.F."/>
            <person name="Isa M.N."/>
            <person name="Murad A.M."/>
            <person name="Raih M.F."/>
            <person name="Bakar F.D."/>
            <person name="Najimudin N."/>
            <person name="Mahadi N.M."/>
            <person name="Illias R.M."/>
        </authorList>
    </citation>
    <scope>NUCLEOTIDE SEQUENCE [LARGE SCALE GENOMIC DNA]</scope>
    <source>
        <strain evidence="9 10">G1</strain>
    </source>
</reference>
<feature type="domain" description="Four-carbon acid sugar kinase nucleotide binding" evidence="8">
    <location>
        <begin position="248"/>
        <end position="417"/>
    </location>
</feature>
<evidence type="ECO:0000259" key="7">
    <source>
        <dbReference type="Pfam" id="PF07005"/>
    </source>
</evidence>
<proteinExistence type="inferred from homology"/>
<keyword evidence="6" id="KW-0119">Carbohydrate metabolism</keyword>
<evidence type="ECO:0000256" key="3">
    <source>
        <dbReference type="ARBA" id="ARBA00022741"/>
    </source>
</evidence>
<evidence type="ECO:0000313" key="10">
    <source>
        <dbReference type="Proteomes" id="UP000027142"/>
    </source>
</evidence>
<dbReference type="Pfam" id="PF17042">
    <property type="entry name" value="NBD_C"/>
    <property type="match status" value="1"/>
</dbReference>
<dbReference type="eggNOG" id="COG3395">
    <property type="taxonomic scope" value="Bacteria"/>
</dbReference>
<comment type="similarity">
    <text evidence="1">Belongs to the four-carbon acid sugar kinase family.</text>
</comment>
<dbReference type="Gene3D" id="3.40.980.20">
    <property type="entry name" value="Four-carbon acid sugar kinase, nucleotide binding domain"/>
    <property type="match status" value="1"/>
</dbReference>
<dbReference type="EMBL" id="CP003923">
    <property type="protein sequence ID" value="AIC92894.1"/>
    <property type="molecule type" value="Genomic_DNA"/>
</dbReference>
<evidence type="ECO:0000313" key="9">
    <source>
        <dbReference type="EMBL" id="AIC92894.1"/>
    </source>
</evidence>
<dbReference type="PATRIC" id="fig|1246626.3.peg.272"/>
<dbReference type="InterPro" id="IPR010737">
    <property type="entry name" value="4-carb_acid_sugar_kinase_N"/>
</dbReference>
<dbReference type="GO" id="GO:0016301">
    <property type="term" value="F:kinase activity"/>
    <property type="evidence" value="ECO:0007669"/>
    <property type="project" value="UniProtKB-KW"/>
</dbReference>
<keyword evidence="2" id="KW-0808">Transferase</keyword>
<dbReference type="Proteomes" id="UP000027142">
    <property type="component" value="Chromosome"/>
</dbReference>
<dbReference type="InterPro" id="IPR037051">
    <property type="entry name" value="4-carb_acid_sugar_kinase_N_sf"/>
</dbReference>